<dbReference type="KEGG" id="pbo:PACID_06320"/>
<dbReference type="PATRIC" id="fig|1171373.8.peg.639"/>
<accession>K7S1P3</accession>
<feature type="region of interest" description="Disordered" evidence="1">
    <location>
        <begin position="336"/>
        <end position="403"/>
    </location>
</feature>
<evidence type="ECO:0000313" key="5">
    <source>
        <dbReference type="Proteomes" id="UP000000214"/>
    </source>
</evidence>
<evidence type="ECO:0000256" key="1">
    <source>
        <dbReference type="SAM" id="MobiDB-lite"/>
    </source>
</evidence>
<dbReference type="eggNOG" id="COG3942">
    <property type="taxonomic scope" value="Bacteria"/>
</dbReference>
<dbReference type="STRING" id="1171373.PACID_06320"/>
<dbReference type="SUPFAM" id="SSF54001">
    <property type="entry name" value="Cysteine proteinases"/>
    <property type="match status" value="1"/>
</dbReference>
<feature type="compositionally biased region" description="Polar residues" evidence="1">
    <location>
        <begin position="53"/>
        <end position="72"/>
    </location>
</feature>
<feature type="compositionally biased region" description="Low complexity" evidence="1">
    <location>
        <begin position="372"/>
        <end position="384"/>
    </location>
</feature>
<sequence length="540" mass="57110">MRLPRSSQPLSHRLRRAIGGSVVLALVAGAAATSTARAETLDEKQQRLEQALQTSKASLQNSKDEAASTQDDLTTSQTRLSRQQQLLSQATADVTAAKAQDQLLGTRLKSAQTALAKADKDVADGKARLDKERKRYTTSMNRLVQQSSPLQGLALITTNTDAATMAQRAQWSRVAVNVSHDQVDKVSHLVTTLQTAQKTQAAATKQAAERKKESADHLRTTTSIESEASDAADAVAATVALNTAAAENAKAQLEADQNATATIQGQIDTTVKQIAQAKAEAERKAAEERAAKIAAAKAKAAAERKAAQERAAKAAAAQKAAAARAAKLEAQKAAQEKARQAAAKRTAAQKSAAKAAAARAAAKERAARQKAKAASNRAAKAAAAAERRKNTSSSKKSSSSAKRSSYTAGSYSAVANYNGVDPWGFYWGQCVSYAAWKVRTTTSWSNFQNYTNGVHFGNAVNWGYAARQIGVRVDTHPSVGSVAWRTSGSAGHVAWVTAVHSDGTIDVSEYNYLVSSGFDTRSHVDWSAGGSQGFVGFIHF</sequence>
<feature type="chain" id="PRO_5003912490" evidence="2">
    <location>
        <begin position="39"/>
        <end position="540"/>
    </location>
</feature>
<dbReference type="PROSITE" id="PS50911">
    <property type="entry name" value="CHAP"/>
    <property type="match status" value="1"/>
</dbReference>
<evidence type="ECO:0000256" key="2">
    <source>
        <dbReference type="SAM" id="SignalP"/>
    </source>
</evidence>
<evidence type="ECO:0000313" key="4">
    <source>
        <dbReference type="EMBL" id="AFV88472.1"/>
    </source>
</evidence>
<reference evidence="4 5" key="1">
    <citation type="journal article" date="2012" name="BMC Genomics">
        <title>The genome sequence of Propionibacterium acidipropionici provides insights into its biotechnological and industrial potential.</title>
        <authorList>
            <person name="Parizzi L.P."/>
            <person name="Grassi M.C."/>
            <person name="Llerena L.A."/>
            <person name="Carazzolle M.F."/>
            <person name="Queiroz V.L."/>
            <person name="Lunardi I."/>
            <person name="Zeidler A.F."/>
            <person name="Teixeira P.J."/>
            <person name="Mieczkowski P."/>
            <person name="Rincones J."/>
            <person name="Pereira G.A."/>
        </authorList>
    </citation>
    <scope>NUCLEOTIDE SEQUENCE [LARGE SCALE GENOMIC DNA]</scope>
    <source>
        <strain evidence="5">ATCC 4875 / DSM 20272 / JCM 6432 / NBRC 12425 / NCIMB 8070</strain>
    </source>
</reference>
<dbReference type="Pfam" id="PF05257">
    <property type="entry name" value="CHAP"/>
    <property type="match status" value="1"/>
</dbReference>
<feature type="compositionally biased region" description="Low complexity" evidence="1">
    <location>
        <begin position="340"/>
        <end position="360"/>
    </location>
</feature>
<dbReference type="InterPro" id="IPR009148">
    <property type="entry name" value="PcsB-like"/>
</dbReference>
<organism evidence="4 5">
    <name type="scientific">Acidipropionibacterium acidipropionici (strain ATCC 4875 / DSM 20272 / JCM 6432 / NBRC 12425 / NCIMB 8070 / 4)</name>
    <name type="common">Propionibacterium acidipropionici</name>
    <dbReference type="NCBI Taxonomy" id="1171373"/>
    <lineage>
        <taxon>Bacteria</taxon>
        <taxon>Bacillati</taxon>
        <taxon>Actinomycetota</taxon>
        <taxon>Actinomycetes</taxon>
        <taxon>Propionibacteriales</taxon>
        <taxon>Propionibacteriaceae</taxon>
        <taxon>Acidipropionibacterium</taxon>
    </lineage>
</organism>
<dbReference type="InterPro" id="IPR038765">
    <property type="entry name" value="Papain-like_cys_pep_sf"/>
</dbReference>
<feature type="region of interest" description="Disordered" evidence="1">
    <location>
        <begin position="53"/>
        <end position="79"/>
    </location>
</feature>
<protein>
    <submittedName>
        <fullName evidence="4">N-acetylmuramoyl-L-alanine amidase</fullName>
    </submittedName>
</protein>
<dbReference type="PRINTS" id="PR01852">
    <property type="entry name" value="SIBAPROTEIN"/>
</dbReference>
<feature type="signal peptide" evidence="2">
    <location>
        <begin position="1"/>
        <end position="38"/>
    </location>
</feature>
<name>K7S1P3_ACIA4</name>
<feature type="domain" description="Peptidase C51" evidence="3">
    <location>
        <begin position="405"/>
        <end position="539"/>
    </location>
</feature>
<proteinExistence type="predicted"/>
<gene>
    <name evidence="4" type="ordered locus">PACID_06320</name>
</gene>
<dbReference type="Gene3D" id="3.90.1720.10">
    <property type="entry name" value="endopeptidase domain like (from Nostoc punctiforme)"/>
    <property type="match status" value="1"/>
</dbReference>
<evidence type="ECO:0000259" key="3">
    <source>
        <dbReference type="PROSITE" id="PS50911"/>
    </source>
</evidence>
<dbReference type="Proteomes" id="UP000000214">
    <property type="component" value="Chromosome"/>
</dbReference>
<dbReference type="AlphaFoldDB" id="K7S1P3"/>
<feature type="compositionally biased region" description="Low complexity" evidence="1">
    <location>
        <begin position="392"/>
        <end position="403"/>
    </location>
</feature>
<dbReference type="EMBL" id="CP003493">
    <property type="protein sequence ID" value="AFV88472.1"/>
    <property type="molecule type" value="Genomic_DNA"/>
</dbReference>
<dbReference type="InterPro" id="IPR007921">
    <property type="entry name" value="CHAP_dom"/>
</dbReference>
<dbReference type="HOGENOM" id="CLU_037622_0_0_11"/>
<keyword evidence="2" id="KW-0732">Signal</keyword>